<proteinExistence type="predicted"/>
<name>A0A147BB14_IXORI</name>
<dbReference type="AlphaFoldDB" id="A0A147BB14"/>
<organism evidence="2">
    <name type="scientific">Ixodes ricinus</name>
    <name type="common">Common tick</name>
    <name type="synonym">Acarus ricinus</name>
    <dbReference type="NCBI Taxonomy" id="34613"/>
    <lineage>
        <taxon>Eukaryota</taxon>
        <taxon>Metazoa</taxon>
        <taxon>Ecdysozoa</taxon>
        <taxon>Arthropoda</taxon>
        <taxon>Chelicerata</taxon>
        <taxon>Arachnida</taxon>
        <taxon>Acari</taxon>
        <taxon>Parasitiformes</taxon>
        <taxon>Ixodida</taxon>
        <taxon>Ixodoidea</taxon>
        <taxon>Ixodidae</taxon>
        <taxon>Ixodinae</taxon>
        <taxon>Ixodes</taxon>
    </lineage>
</organism>
<protein>
    <submittedName>
        <fullName evidence="2">Uncharacterized protein</fullName>
    </submittedName>
</protein>
<evidence type="ECO:0000256" key="1">
    <source>
        <dbReference type="SAM" id="MobiDB-lite"/>
    </source>
</evidence>
<reference evidence="2" key="1">
    <citation type="journal article" date="2018" name="PLoS Negl. Trop. Dis.">
        <title>Sialome diversity of ticks revealed by RNAseq of single tick salivary glands.</title>
        <authorList>
            <person name="Perner J."/>
            <person name="Kropackova S."/>
            <person name="Kopacek P."/>
            <person name="Ribeiro J.M."/>
        </authorList>
    </citation>
    <scope>NUCLEOTIDE SEQUENCE</scope>
    <source>
        <strain evidence="2">Siblings of single egg batch collected in Ceske Budejovice</strain>
        <tissue evidence="2">Salivary glands</tissue>
    </source>
</reference>
<feature type="non-terminal residue" evidence="2">
    <location>
        <position position="1"/>
    </location>
</feature>
<feature type="compositionally biased region" description="Polar residues" evidence="1">
    <location>
        <begin position="133"/>
        <end position="151"/>
    </location>
</feature>
<accession>A0A147BB14</accession>
<sequence>ALNSCMGISNLSELMATHCNVQKAWLHMTHASRQILAKLGYAVNDLPELPPRTAPWKHIALTDGNRLPICIESTGGQLSISKRHSRYIRSLDDGTQVIYIDKALPDGHSKDARYATAWYNHTMPFQGRRLHRTPTSPISTQAEPQTINDYT</sequence>
<evidence type="ECO:0000313" key="2">
    <source>
        <dbReference type="EMBL" id="JAR87960.1"/>
    </source>
</evidence>
<dbReference type="EMBL" id="GEGO01007444">
    <property type="protein sequence ID" value="JAR87960.1"/>
    <property type="molecule type" value="Transcribed_RNA"/>
</dbReference>
<feature type="region of interest" description="Disordered" evidence="1">
    <location>
        <begin position="129"/>
        <end position="151"/>
    </location>
</feature>